<comment type="caution">
    <text evidence="1">The sequence shown here is derived from an EMBL/GenBank/DDBJ whole genome shotgun (WGS) entry which is preliminary data.</text>
</comment>
<evidence type="ECO:0000313" key="2">
    <source>
        <dbReference type="Proteomes" id="UP001341840"/>
    </source>
</evidence>
<dbReference type="EMBL" id="JASCZI010000051">
    <property type="protein sequence ID" value="MED6107788.1"/>
    <property type="molecule type" value="Genomic_DNA"/>
</dbReference>
<name>A0ABU6Q8J2_9FABA</name>
<keyword evidence="2" id="KW-1185">Reference proteome</keyword>
<dbReference type="Proteomes" id="UP001341840">
    <property type="component" value="Unassembled WGS sequence"/>
</dbReference>
<sequence length="170" mass="18931">MIHEWITLRVEDNVFEVFAKEFGSEMYSVESHPNREEVSTTSMTKEGKLNSVSVVDESPVLSGESPVNQEFNNSNLVTAEDPLIESTINGKLTMGRDLREQIKERGVENVEHSKGNVIQNEVSSLGYKTIEANVGLDFGPMRIEAQLGYSDSNKETMNMNFCNHGPSTKA</sequence>
<evidence type="ECO:0000313" key="1">
    <source>
        <dbReference type="EMBL" id="MED6107788.1"/>
    </source>
</evidence>
<gene>
    <name evidence="1" type="ORF">PIB30_017491</name>
</gene>
<organism evidence="1 2">
    <name type="scientific">Stylosanthes scabra</name>
    <dbReference type="NCBI Taxonomy" id="79078"/>
    <lineage>
        <taxon>Eukaryota</taxon>
        <taxon>Viridiplantae</taxon>
        <taxon>Streptophyta</taxon>
        <taxon>Embryophyta</taxon>
        <taxon>Tracheophyta</taxon>
        <taxon>Spermatophyta</taxon>
        <taxon>Magnoliopsida</taxon>
        <taxon>eudicotyledons</taxon>
        <taxon>Gunneridae</taxon>
        <taxon>Pentapetalae</taxon>
        <taxon>rosids</taxon>
        <taxon>fabids</taxon>
        <taxon>Fabales</taxon>
        <taxon>Fabaceae</taxon>
        <taxon>Papilionoideae</taxon>
        <taxon>50 kb inversion clade</taxon>
        <taxon>dalbergioids sensu lato</taxon>
        <taxon>Dalbergieae</taxon>
        <taxon>Pterocarpus clade</taxon>
        <taxon>Stylosanthes</taxon>
    </lineage>
</organism>
<protein>
    <submittedName>
        <fullName evidence="1">Uncharacterized protein</fullName>
    </submittedName>
</protein>
<accession>A0ABU6Q8J2</accession>
<reference evidence="1 2" key="1">
    <citation type="journal article" date="2023" name="Plants (Basel)">
        <title>Bridging the Gap: Combining Genomics and Transcriptomics Approaches to Understand Stylosanthes scabra, an Orphan Legume from the Brazilian Caatinga.</title>
        <authorList>
            <person name="Ferreira-Neto J.R.C."/>
            <person name="da Silva M.D."/>
            <person name="Binneck E."/>
            <person name="de Melo N.F."/>
            <person name="da Silva R.H."/>
            <person name="de Melo A.L.T.M."/>
            <person name="Pandolfi V."/>
            <person name="Bustamante F.O."/>
            <person name="Brasileiro-Vidal A.C."/>
            <person name="Benko-Iseppon A.M."/>
        </authorList>
    </citation>
    <scope>NUCLEOTIDE SEQUENCE [LARGE SCALE GENOMIC DNA]</scope>
    <source>
        <tissue evidence="1">Leaves</tissue>
    </source>
</reference>
<proteinExistence type="predicted"/>